<evidence type="ECO:0000259" key="2">
    <source>
        <dbReference type="PROSITE" id="PS50507"/>
    </source>
</evidence>
<dbReference type="InterPro" id="IPR002588">
    <property type="entry name" value="Alphavirus-like_MT_dom"/>
</dbReference>
<proteinExistence type="predicted"/>
<evidence type="ECO:0000259" key="3">
    <source>
        <dbReference type="PROSITE" id="PS51657"/>
    </source>
</evidence>
<dbReference type="GO" id="GO:0039694">
    <property type="term" value="P:viral RNA genome replication"/>
    <property type="evidence" value="ECO:0007669"/>
    <property type="project" value="InterPro"/>
</dbReference>
<dbReference type="GO" id="GO:0016556">
    <property type="term" value="P:mRNA modification"/>
    <property type="evidence" value="ECO:0007669"/>
    <property type="project" value="InterPro"/>
</dbReference>
<dbReference type="Pfam" id="PF00978">
    <property type="entry name" value="RdRP_2"/>
    <property type="match status" value="1"/>
</dbReference>
<feature type="compositionally biased region" description="Basic and acidic residues" evidence="1">
    <location>
        <begin position="1247"/>
        <end position="1258"/>
    </location>
</feature>
<dbReference type="InterPro" id="IPR001788">
    <property type="entry name" value="RNA-dep_RNA_pol_alsuvir"/>
</dbReference>
<protein>
    <submittedName>
        <fullName evidence="5">ORF1</fullName>
    </submittedName>
</protein>
<dbReference type="GO" id="GO:0005524">
    <property type="term" value="F:ATP binding"/>
    <property type="evidence" value="ECO:0007669"/>
    <property type="project" value="InterPro"/>
</dbReference>
<reference evidence="5" key="2">
    <citation type="journal article" date="2021" name="NPJ Biofilms Microbiomes">
        <title>Diversity and infectivity of the RNA virome among different cryptic species of an agriculturally important insect vector: whitefly Bemisia tabaci.</title>
        <authorList>
            <person name="Huang H.J."/>
            <person name="Ye Z.X."/>
            <person name="Wang X."/>
            <person name="Yan X.T."/>
            <person name="Zhang Y."/>
            <person name="He Y.J."/>
            <person name="Qi Y.H."/>
            <person name="Zhang X.D."/>
            <person name="Zhuo J.C."/>
            <person name="Lu G."/>
            <person name="Lu J.B."/>
            <person name="Mao Q.Z."/>
            <person name="Sun Z.T."/>
            <person name="Yan F."/>
            <person name="Chen J.P."/>
            <person name="Zhang C.X."/>
            <person name="Li J.M."/>
        </authorList>
    </citation>
    <scope>NUCLEOTIDE SEQUENCE</scope>
    <source>
        <strain evidence="5">FY-Q</strain>
    </source>
</reference>
<dbReference type="GO" id="GO:0003723">
    <property type="term" value="F:RNA binding"/>
    <property type="evidence" value="ECO:0007669"/>
    <property type="project" value="InterPro"/>
</dbReference>
<feature type="region of interest" description="Disordered" evidence="1">
    <location>
        <begin position="1233"/>
        <end position="1267"/>
    </location>
</feature>
<dbReference type="Pfam" id="PF01660">
    <property type="entry name" value="Vmethyltransf"/>
    <property type="match status" value="1"/>
</dbReference>
<dbReference type="InterPro" id="IPR007094">
    <property type="entry name" value="RNA-dir_pol_PSvirus"/>
</dbReference>
<dbReference type="EMBL" id="MW256677">
    <property type="protein sequence ID" value="QWC36484.1"/>
    <property type="molecule type" value="Genomic_RNA"/>
</dbReference>
<dbReference type="GO" id="GO:0006396">
    <property type="term" value="P:RNA processing"/>
    <property type="evidence" value="ECO:0007669"/>
    <property type="project" value="InterPro"/>
</dbReference>
<dbReference type="Pfam" id="PF01443">
    <property type="entry name" value="Viral_helicase1"/>
    <property type="match status" value="1"/>
</dbReference>
<dbReference type="CDD" id="cd23254">
    <property type="entry name" value="Kitaviridae_RdRp"/>
    <property type="match status" value="1"/>
</dbReference>
<name>A0A8E8KRK9_9VIRU</name>
<evidence type="ECO:0000313" key="5">
    <source>
        <dbReference type="EMBL" id="QWC36484.1"/>
    </source>
</evidence>
<evidence type="ECO:0000256" key="1">
    <source>
        <dbReference type="SAM" id="MobiDB-lite"/>
    </source>
</evidence>
<dbReference type="InterPro" id="IPR027351">
    <property type="entry name" value="(+)RNA_virus_helicase_core_dom"/>
</dbReference>
<sequence length="2618" mass="295390">MDGFVGLDGLPPEARHLFSAYIANDALGNAATEEERDRLMTDLKHINMRSKPVQELRAYSHLQKLAHRFEKEYSSKTKIVINAKLSMDEQNRLVDSFPGFIIDFASVRDTGAHVFARVHRRLSVEYMLSRAGIGKLTKPGPGYDVNYKDIGGNPVAALTNDRFLCHCCAPTLDINDALRNSRYQLHLRTVDTSAMTDETKRHYNMHFMQDGRVVCNTIAENCLVKAPVLLFVHSSYNIKTSNIAKIMYNADAQVAYGCFIFDLRVLYQDCGYLEKIGAHFRKFRRGSRIYIRFWFPNDTQLGYEHDFYEYIALVRAFDLSYVSDSDVRNYAVDVTRIVDNVLYFEIHRVNVPEVPRNRPFRTLTDTSLDEMTVINYWHYDTIPKGNVYENVLKHIRSVRLVVPTTLFENLLNYTFTLPESKFTVKNIVCAATSLNNRCVTNGAVVRSGPKIPALDLQRLAHAVFVIVYISTYECTKTLQTIIDGEKRVRESNSAGIFSRFITARKDNLRRYFGYHHVSPAPAVIKDFSEIDNVVTDDGECHSTSIFVRILDSLLGNFRVERELPVEIANRFVRFFTVEKEIDQLIQTVSPSDRCLLNDSEFSLDPYTALLNSLDGDDDGDVRTISAVNTINAHCNAVLNVRENFSSSDCVLQSLADSGVAGLDTLSQIADRLRNSRFLKSMEKKDDIHIYLDRLIDNRVREFPPVIDLLMLCSLEYHFRACIHDSVERYDCLRYFKGTTVHFSVRNEHCEYMEPESRLQDTLEYQFPDSIPEEVGDDVIADQRRDINSLIDSIKTASSGDSSDASIERFLCAYKALDPSVNTSKCGYTSVHGLITAESVSRAVNEHSADICLINTTDTQVEAVATLMSGKIFVVPTRSVSTIKESQTRSRIIDIVCAVGHNDMSNNASKIELYGNLVRHANYGFNVAYVGRIDFDCAYFVPDGKTGRELAEEIHFACTVLRKGGQLVFETNDLLAKNFFFLMQRLRKMFKTVVIYYHSVTLSAYWCFTVQCNDYLSDLDLRDQLLSADLAICDEGKHISSVAHSFFFSTLSNVFNPLRSELVNSRFSKYFFNRIGDDSSSVSDVIGNRYSGTRTLRSLPNASKVGLVRRSFGKFSRSAIDDDPFRGLTFDFVDVARLPFGDDAAVRSTTINVHNGKVRFVTSDVNLDERIIIKHTGFSVDRAAEKLRTFFSRIRSSVSLPVSVPESRNPLGIEPLVIRGDITYVDPDSARRIRKVRPLNSLPPPRPDSTDDDHSKPPDGPDCGSASTLGDIARAAVGGAVNGRMNQESSHVDPFAQFISDCNRIDNTEVVVEADYPAVETGVTCNNRTPSLHVTESSAAMVTARASLCSSPVTPEIVSKLAFAPWYKCNSDTQSFGSAAPTTAVFPEGPTAIIANDSSIVPSVLTIVEKSTNGNRGTKATTDDDRRSNERLIDTFRNLVGEPGCSGLLPYDGAVHCRGSVNTVFEESAGPSHDPVTASIREYKEMIRLTHSAHGFNCNRVYSEFIGPVAKITNTISDDVFSRSWLAINRPVVIPNSADFGILSPQKKWVIRPSGRPSADPKDYSYYFNGKDFVAMYSSASRGERICNLSLEKTDVVVNDYCLLASDGAIYSTVKDLVPDSIKLDDINFVQAVAGAGKTTYIIENHRPVTDDNPSNVILCTTEGKDDFHSRNMTRFRKRFALELGVSTDKLDRQSAALIDEKLARCSDLMRTHYRTLASVLMHPHRVVRRDTLYIDEAFMHHPGALFLAIHICGAKYVHILGDSLQIPYVNRLETFTMKHGDLRRIISPKTILNHSYRCPSDVASLVSVLYEDAGLVSSNTARGMTSSNRASTSSMSVHKYNGVESLPTGPCENIQFLTFTQSCKRALIRSGKHNVNTIHEYEGKQAENVILVRDTNVTSDRLPDTVCYLLVAITRHTFSFRYYSKLPNDRLWNMIINHKKKPHASLTHYVKTAGGIDFSIKYNGVLTNYAVPHDYQTFTIRDASGLSHHYSLKFFGHCDRPGIRFEYRSDRTILVCRFLGPANSSAVRAICPAIKELLTKHRVRCLDIDDRCFRDIEPLPLCSILYHHVGKEFKYFRSKTTEVDEIPYQVFDLANRNVLSGLPNKVQLYQHPVVTTAPITPIAPISSLLICDLQGFIDDVFGPCAWTDQSFDSWMVHHYDLDLTVDRIRVIPHRGLHSHKSYDTMSPVLRTPVPHVRCEFSAELLVALQKRNCNVPEPEGIVDIGHVTNVMVENLVDRCFDKDAFLSVNDTQINVTPVEICEWLRNQPVHVVEQLSSDFALHDSPLNEYIMSIKTVAKPILKTDADESYAPLQTILFHEKFINAIFCPIFREIKARVHASLKSHLKIFSDISMRDFVEILDRDIADSPFALFSGDDSLIYTGERYIEVDISKYDKSQGDLALEFELKYMRLFGVPDFYIQLWKSAHIGTTAKSRSTGAKIKIDYQRKSGDASTFLGNTLFLMGVLAYVIDFSDLTSVDYDDVSNPHVFTYVFNLETKFFSYEVPYFCSKFLIRDGGRWFMVPDPVKLLCKLGRHDLVNPAHVECYRVSLSDHLGDFSYDLVNDAVSRALRERYYCDGDYTRLLRNLPSIVTKPDFSQLFFIADHAVIDYSRLTFYLND</sequence>
<feature type="domain" description="(+)RNA virus helicase C-terminal" evidence="3">
    <location>
        <begin position="1598"/>
        <end position="1957"/>
    </location>
</feature>
<dbReference type="GO" id="GO:0003968">
    <property type="term" value="F:RNA-directed RNA polymerase activity"/>
    <property type="evidence" value="ECO:0007669"/>
    <property type="project" value="InterPro"/>
</dbReference>
<organism evidence="5">
    <name type="scientific">Bemisia tabaci nege-like virus 2</name>
    <dbReference type="NCBI Taxonomy" id="2840072"/>
    <lineage>
        <taxon>Viruses</taxon>
        <taxon>Riboviria</taxon>
        <taxon>Negevirus</taxon>
    </lineage>
</organism>
<feature type="domain" description="Alphavirus-like MT" evidence="4">
    <location>
        <begin position="104"/>
        <end position="314"/>
    </location>
</feature>
<dbReference type="PROSITE" id="PS51743">
    <property type="entry name" value="ALPHAVIRUS_MT"/>
    <property type="match status" value="1"/>
</dbReference>
<evidence type="ECO:0000259" key="4">
    <source>
        <dbReference type="PROSITE" id="PS51743"/>
    </source>
</evidence>
<accession>A0A8E8KRK9</accession>
<feature type="domain" description="RdRp catalytic" evidence="2">
    <location>
        <begin position="2383"/>
        <end position="2618"/>
    </location>
</feature>
<dbReference type="GO" id="GO:0008174">
    <property type="term" value="F:mRNA methyltransferase activity"/>
    <property type="evidence" value="ECO:0007669"/>
    <property type="project" value="UniProtKB-UniRule"/>
</dbReference>
<dbReference type="GO" id="GO:0006351">
    <property type="term" value="P:DNA-templated transcription"/>
    <property type="evidence" value="ECO:0007669"/>
    <property type="project" value="InterPro"/>
</dbReference>
<dbReference type="PROSITE" id="PS50507">
    <property type="entry name" value="RDRP_SSRNA_POS"/>
    <property type="match status" value="1"/>
</dbReference>
<dbReference type="PROSITE" id="PS51657">
    <property type="entry name" value="PSRV_HELICASE"/>
    <property type="match status" value="1"/>
</dbReference>
<reference evidence="5" key="1">
    <citation type="submission" date="2020-11" db="EMBL/GenBank/DDBJ databases">
        <authorList>
            <person name="Huang H.-J."/>
            <person name="Li J.-M."/>
        </authorList>
    </citation>
    <scope>NUCLEOTIDE SEQUENCE</scope>
    <source>
        <strain evidence="5">FY-Q</strain>
    </source>
</reference>